<organism evidence="2 3">
    <name type="scientific">Rhodocollybia butyracea</name>
    <dbReference type="NCBI Taxonomy" id="206335"/>
    <lineage>
        <taxon>Eukaryota</taxon>
        <taxon>Fungi</taxon>
        <taxon>Dikarya</taxon>
        <taxon>Basidiomycota</taxon>
        <taxon>Agaricomycotina</taxon>
        <taxon>Agaricomycetes</taxon>
        <taxon>Agaricomycetidae</taxon>
        <taxon>Agaricales</taxon>
        <taxon>Marasmiineae</taxon>
        <taxon>Omphalotaceae</taxon>
        <taxon>Rhodocollybia</taxon>
    </lineage>
</organism>
<name>A0A9P5PYI5_9AGAR</name>
<dbReference type="Pfam" id="PF03992">
    <property type="entry name" value="ABM"/>
    <property type="match status" value="1"/>
</dbReference>
<sequence>MSVVNPPPKTTPSGKIMAIVKIPVKEGKEAIATEALKLVQKRANSEEEPGTLTYRLMRQLDSQGNLRPVFFLFEEYTDNAAFEEHLASPGVQCFAKALKEHDVLDGQLSIDYVDDI</sequence>
<dbReference type="Gene3D" id="3.30.70.100">
    <property type="match status" value="1"/>
</dbReference>
<keyword evidence="3" id="KW-1185">Reference proteome</keyword>
<dbReference type="Proteomes" id="UP000772434">
    <property type="component" value="Unassembled WGS sequence"/>
</dbReference>
<evidence type="ECO:0000259" key="1">
    <source>
        <dbReference type="PROSITE" id="PS51725"/>
    </source>
</evidence>
<dbReference type="SUPFAM" id="SSF54909">
    <property type="entry name" value="Dimeric alpha+beta barrel"/>
    <property type="match status" value="1"/>
</dbReference>
<protein>
    <recommendedName>
        <fullName evidence="1">ABM domain-containing protein</fullName>
    </recommendedName>
</protein>
<gene>
    <name evidence="2" type="ORF">BDP27DRAFT_623625</name>
</gene>
<evidence type="ECO:0000313" key="3">
    <source>
        <dbReference type="Proteomes" id="UP000772434"/>
    </source>
</evidence>
<dbReference type="InterPro" id="IPR011008">
    <property type="entry name" value="Dimeric_a/b-barrel"/>
</dbReference>
<dbReference type="EMBL" id="JADNRY010000041">
    <property type="protein sequence ID" value="KAF9070375.1"/>
    <property type="molecule type" value="Genomic_DNA"/>
</dbReference>
<dbReference type="AlphaFoldDB" id="A0A9P5PYI5"/>
<accession>A0A9P5PYI5</accession>
<dbReference type="PANTHER" id="PTHR40624">
    <property type="entry name" value="BIOSYNTHESIS MONOOXYGENASE, PUTATIVE (AFU_ORTHOLOGUE AFUA_1G12025)-RELATED"/>
    <property type="match status" value="1"/>
</dbReference>
<dbReference type="PANTHER" id="PTHR40624:SF1">
    <property type="entry name" value="BIOSYNTHESIS MONOOXYGENASE, PUTATIVE (AFU_ORTHOLOGUE AFUA_1G12025)-RELATED"/>
    <property type="match status" value="1"/>
</dbReference>
<proteinExistence type="predicted"/>
<comment type="caution">
    <text evidence="2">The sequence shown here is derived from an EMBL/GenBank/DDBJ whole genome shotgun (WGS) entry which is preliminary data.</text>
</comment>
<dbReference type="InterPro" id="IPR007138">
    <property type="entry name" value="ABM_dom"/>
</dbReference>
<reference evidence="2" key="1">
    <citation type="submission" date="2020-11" db="EMBL/GenBank/DDBJ databases">
        <authorList>
            <consortium name="DOE Joint Genome Institute"/>
            <person name="Ahrendt S."/>
            <person name="Riley R."/>
            <person name="Andreopoulos W."/>
            <person name="Labutti K."/>
            <person name="Pangilinan J."/>
            <person name="Ruiz-Duenas F.J."/>
            <person name="Barrasa J.M."/>
            <person name="Sanchez-Garcia M."/>
            <person name="Camarero S."/>
            <person name="Miyauchi S."/>
            <person name="Serrano A."/>
            <person name="Linde D."/>
            <person name="Babiker R."/>
            <person name="Drula E."/>
            <person name="Ayuso-Fernandez I."/>
            <person name="Pacheco R."/>
            <person name="Padilla G."/>
            <person name="Ferreira P."/>
            <person name="Barriuso J."/>
            <person name="Kellner H."/>
            <person name="Castanera R."/>
            <person name="Alfaro M."/>
            <person name="Ramirez L."/>
            <person name="Pisabarro A.G."/>
            <person name="Kuo A."/>
            <person name="Tritt A."/>
            <person name="Lipzen A."/>
            <person name="He G."/>
            <person name="Yan M."/>
            <person name="Ng V."/>
            <person name="Cullen D."/>
            <person name="Martin F."/>
            <person name="Rosso M.-N."/>
            <person name="Henrissat B."/>
            <person name="Hibbett D."/>
            <person name="Martinez A.T."/>
            <person name="Grigoriev I.V."/>
        </authorList>
    </citation>
    <scope>NUCLEOTIDE SEQUENCE</scope>
    <source>
        <strain evidence="2">AH 40177</strain>
    </source>
</reference>
<feature type="domain" description="ABM" evidence="1">
    <location>
        <begin position="16"/>
        <end position="113"/>
    </location>
</feature>
<dbReference type="OrthoDB" id="2968776at2759"/>
<dbReference type="PROSITE" id="PS51725">
    <property type="entry name" value="ABM"/>
    <property type="match status" value="1"/>
</dbReference>
<evidence type="ECO:0000313" key="2">
    <source>
        <dbReference type="EMBL" id="KAF9070375.1"/>
    </source>
</evidence>